<comment type="caution">
    <text evidence="2">The sequence shown here is derived from an EMBL/GenBank/DDBJ whole genome shotgun (WGS) entry which is preliminary data.</text>
</comment>
<protein>
    <submittedName>
        <fullName evidence="2">Uncharacterized protein</fullName>
    </submittedName>
</protein>
<evidence type="ECO:0000313" key="3">
    <source>
        <dbReference type="Proteomes" id="UP001296104"/>
    </source>
</evidence>
<gene>
    <name evidence="2" type="ORF">LECACI_7A003747</name>
</gene>
<dbReference type="AlphaFoldDB" id="A0AAI8YXE6"/>
<feature type="compositionally biased region" description="Basic residues" evidence="1">
    <location>
        <begin position="100"/>
        <end position="113"/>
    </location>
</feature>
<dbReference type="EMBL" id="CAVMBE010000018">
    <property type="protein sequence ID" value="CAK3979735.1"/>
    <property type="molecule type" value="Genomic_DNA"/>
</dbReference>
<organism evidence="2 3">
    <name type="scientific">Lecanosticta acicola</name>
    <dbReference type="NCBI Taxonomy" id="111012"/>
    <lineage>
        <taxon>Eukaryota</taxon>
        <taxon>Fungi</taxon>
        <taxon>Dikarya</taxon>
        <taxon>Ascomycota</taxon>
        <taxon>Pezizomycotina</taxon>
        <taxon>Dothideomycetes</taxon>
        <taxon>Dothideomycetidae</taxon>
        <taxon>Mycosphaerellales</taxon>
        <taxon>Mycosphaerellaceae</taxon>
        <taxon>Lecanosticta</taxon>
    </lineage>
</organism>
<keyword evidence="3" id="KW-1185">Reference proteome</keyword>
<reference evidence="2" key="1">
    <citation type="submission" date="2023-11" db="EMBL/GenBank/DDBJ databases">
        <authorList>
            <person name="Alioto T."/>
            <person name="Alioto T."/>
            <person name="Gomez Garrido J."/>
        </authorList>
    </citation>
    <scope>NUCLEOTIDE SEQUENCE</scope>
</reference>
<feature type="compositionally biased region" description="Basic and acidic residues" evidence="1">
    <location>
        <begin position="21"/>
        <end position="44"/>
    </location>
</feature>
<feature type="compositionally biased region" description="Acidic residues" evidence="1">
    <location>
        <begin position="56"/>
        <end position="67"/>
    </location>
</feature>
<name>A0AAI8YXE6_9PEZI</name>
<accession>A0AAI8YXE6</accession>
<dbReference type="Proteomes" id="UP001296104">
    <property type="component" value="Unassembled WGS sequence"/>
</dbReference>
<evidence type="ECO:0000313" key="2">
    <source>
        <dbReference type="EMBL" id="CAK3979735.1"/>
    </source>
</evidence>
<proteinExistence type="predicted"/>
<sequence>MAAVLVIWAGVELKNYIAKKEAQKKGKKGKNEERYEELRAETARRWSGYRAMPGSYEEEDEDEDEDEEGRRSLRGQLPSYEQSVAADAQRASSSSTTTRTRTRRRPNAVKRRGMPADPSLREAFRSFVRRRD</sequence>
<evidence type="ECO:0000256" key="1">
    <source>
        <dbReference type="SAM" id="MobiDB-lite"/>
    </source>
</evidence>
<feature type="region of interest" description="Disordered" evidence="1">
    <location>
        <begin position="21"/>
        <end position="132"/>
    </location>
</feature>